<protein>
    <submittedName>
        <fullName evidence="3">Toll/interleukin-1 receptor domain-containing protein</fullName>
    </submittedName>
</protein>
<dbReference type="Gene3D" id="3.40.50.10140">
    <property type="entry name" value="Toll/interleukin-1 receptor homology (TIR) domain"/>
    <property type="match status" value="1"/>
</dbReference>
<dbReference type="SUPFAM" id="SSF52200">
    <property type="entry name" value="Toll/Interleukin receptor TIR domain"/>
    <property type="match status" value="1"/>
</dbReference>
<evidence type="ECO:0000313" key="4">
    <source>
        <dbReference type="Proteomes" id="UP000306274"/>
    </source>
</evidence>
<name>A0ABY2PJ27_9ACTN</name>
<gene>
    <name evidence="3" type="ORF">E5Z02_06460</name>
</gene>
<sequence>MTTGSTGTPQRQGTFFISYSPADEAWASWIAWTLEEAGFRTVIQAWDFVAGSNFIDYMDRGVSESVAVIAVLSRNYQGSRYGRMEWQAALRSEPDQPDRRLLTVRVDEAPVEGLLATITYVDLVGVPDARTARGLLLTRVEQALEGHARPLDRPSYPGGGPAHSPAVPARPWRQPLTGGADRGGRRRPDAA</sequence>
<feature type="non-terminal residue" evidence="3">
    <location>
        <position position="191"/>
    </location>
</feature>
<organism evidence="3 4">
    <name type="scientific">Streptomyces rhizosphaericola</name>
    <dbReference type="NCBI Taxonomy" id="2564098"/>
    <lineage>
        <taxon>Bacteria</taxon>
        <taxon>Bacillati</taxon>
        <taxon>Actinomycetota</taxon>
        <taxon>Actinomycetes</taxon>
        <taxon>Kitasatosporales</taxon>
        <taxon>Streptomycetaceae</taxon>
        <taxon>Streptomyces</taxon>
    </lineage>
</organism>
<dbReference type="RefSeq" id="WP_136015715.1">
    <property type="nucleotide sequence ID" value="NZ_SRZK01000039.1"/>
</dbReference>
<evidence type="ECO:0000313" key="3">
    <source>
        <dbReference type="EMBL" id="TGZ11078.1"/>
    </source>
</evidence>
<keyword evidence="4" id="KW-1185">Reference proteome</keyword>
<evidence type="ECO:0000256" key="1">
    <source>
        <dbReference type="SAM" id="MobiDB-lite"/>
    </source>
</evidence>
<dbReference type="Pfam" id="PF13676">
    <property type="entry name" value="TIR_2"/>
    <property type="match status" value="1"/>
</dbReference>
<dbReference type="SMART" id="SM00255">
    <property type="entry name" value="TIR"/>
    <property type="match status" value="1"/>
</dbReference>
<dbReference type="InterPro" id="IPR000157">
    <property type="entry name" value="TIR_dom"/>
</dbReference>
<dbReference type="PROSITE" id="PS50104">
    <property type="entry name" value="TIR"/>
    <property type="match status" value="1"/>
</dbReference>
<evidence type="ECO:0000259" key="2">
    <source>
        <dbReference type="PROSITE" id="PS50104"/>
    </source>
</evidence>
<feature type="region of interest" description="Disordered" evidence="1">
    <location>
        <begin position="148"/>
        <end position="191"/>
    </location>
</feature>
<reference evidence="3 4" key="1">
    <citation type="submission" date="2019-04" db="EMBL/GenBank/DDBJ databases">
        <title>Streptomyces rhizosphaericola sp. nov., an actinobacterium isolated from the wheat rhizosphere.</title>
        <authorList>
            <person name="Vargas Hoyos H.A."/>
            <person name="Santos S.N."/>
            <person name="Genuario D.B."/>
            <person name="Melo I.S."/>
            <person name="Da Silva L.J."/>
            <person name="Da Silva F.S.P."/>
            <person name="Zucchi T.D."/>
        </authorList>
    </citation>
    <scope>NUCLEOTIDE SEQUENCE [LARGE SCALE GENOMIC DNA]</scope>
    <source>
        <strain evidence="3 4">1AS2c</strain>
    </source>
</reference>
<proteinExistence type="predicted"/>
<comment type="caution">
    <text evidence="3">The sequence shown here is derived from an EMBL/GenBank/DDBJ whole genome shotgun (WGS) entry which is preliminary data.</text>
</comment>
<dbReference type="InterPro" id="IPR035897">
    <property type="entry name" value="Toll_tir_struct_dom_sf"/>
</dbReference>
<accession>A0ABY2PJ27</accession>
<dbReference type="EMBL" id="SRZK01000039">
    <property type="protein sequence ID" value="TGZ11078.1"/>
    <property type="molecule type" value="Genomic_DNA"/>
</dbReference>
<feature type="compositionally biased region" description="Basic and acidic residues" evidence="1">
    <location>
        <begin position="182"/>
        <end position="191"/>
    </location>
</feature>
<feature type="domain" description="TIR" evidence="2">
    <location>
        <begin position="11"/>
        <end position="144"/>
    </location>
</feature>
<dbReference type="Proteomes" id="UP000306274">
    <property type="component" value="Unassembled WGS sequence"/>
</dbReference>
<keyword evidence="3" id="KW-0675">Receptor</keyword>